<protein>
    <submittedName>
        <fullName evidence="2">Uncharacterized protein LOC118424688 isoform X1</fullName>
    </submittedName>
</protein>
<evidence type="ECO:0000313" key="2">
    <source>
        <dbReference type="RefSeq" id="XP_035689261.1"/>
    </source>
</evidence>
<dbReference type="KEGG" id="bfo:118424688"/>
<reference evidence="1" key="1">
    <citation type="journal article" date="2020" name="Nat. Ecol. Evol.">
        <title>Deeply conserved synteny resolves early events in vertebrate evolution.</title>
        <authorList>
            <person name="Simakov O."/>
            <person name="Marletaz F."/>
            <person name="Yue J.X."/>
            <person name="O'Connell B."/>
            <person name="Jenkins J."/>
            <person name="Brandt A."/>
            <person name="Calef R."/>
            <person name="Tung C.H."/>
            <person name="Huang T.K."/>
            <person name="Schmutz J."/>
            <person name="Satoh N."/>
            <person name="Yu J.K."/>
            <person name="Putnam N.H."/>
            <person name="Green R.E."/>
            <person name="Rokhsar D.S."/>
        </authorList>
    </citation>
    <scope>NUCLEOTIDE SEQUENCE [LARGE SCALE GENOMIC DNA]</scope>
    <source>
        <strain evidence="1">S238N-H82</strain>
    </source>
</reference>
<dbReference type="Proteomes" id="UP000001554">
    <property type="component" value="Chromosome 10"/>
</dbReference>
<organism evidence="1 2">
    <name type="scientific">Branchiostoma floridae</name>
    <name type="common">Florida lancelet</name>
    <name type="synonym">Amphioxus</name>
    <dbReference type="NCBI Taxonomy" id="7739"/>
    <lineage>
        <taxon>Eukaryota</taxon>
        <taxon>Metazoa</taxon>
        <taxon>Chordata</taxon>
        <taxon>Cephalochordata</taxon>
        <taxon>Leptocardii</taxon>
        <taxon>Amphioxiformes</taxon>
        <taxon>Branchiostomatidae</taxon>
        <taxon>Branchiostoma</taxon>
    </lineage>
</organism>
<evidence type="ECO:0000313" key="1">
    <source>
        <dbReference type="Proteomes" id="UP000001554"/>
    </source>
</evidence>
<reference evidence="2" key="2">
    <citation type="submission" date="2025-08" db="UniProtKB">
        <authorList>
            <consortium name="RefSeq"/>
        </authorList>
    </citation>
    <scope>IDENTIFICATION</scope>
    <source>
        <strain evidence="2">S238N-H82</strain>
        <tissue evidence="2">Testes</tissue>
    </source>
</reference>
<proteinExistence type="predicted"/>
<gene>
    <name evidence="2" type="primary">LOC118424688</name>
</gene>
<dbReference type="AlphaFoldDB" id="A0A9J7LV76"/>
<keyword evidence="1" id="KW-1185">Reference proteome</keyword>
<accession>A0A9J7LV76</accession>
<dbReference type="GeneID" id="118424688"/>
<dbReference type="OrthoDB" id="10069662at2759"/>
<sequence length="170" mass="17322">MLANTLRQSLCRCRPAAYAQVLRPLSTAANGGGRGTVDVGKDADVAQPLSHAPKDSTSPPGWKAAAVQSLFTDGVMSDRAAMEATVKETKPAEVVTGDAAASMAIPEVPASDVLSSEAVIEEAVVAEVVAQDAAALEGVVGEVEAAKEDGATEAAAPEAVVKKLLWRSVL</sequence>
<name>A0A9J7LV76_BRAFL</name>
<dbReference type="RefSeq" id="XP_035689261.1">
    <property type="nucleotide sequence ID" value="XM_035833368.1"/>
</dbReference>